<evidence type="ECO:0000256" key="1">
    <source>
        <dbReference type="ARBA" id="ARBA00008563"/>
    </source>
</evidence>
<dbReference type="GO" id="GO:0005737">
    <property type="term" value="C:cytoplasm"/>
    <property type="evidence" value="ECO:0007669"/>
    <property type="project" value="UniProtKB-ARBA"/>
</dbReference>
<keyword evidence="2" id="KW-0699">rRNA-binding</keyword>
<reference evidence="6" key="1">
    <citation type="submission" date="2018-05" db="EMBL/GenBank/DDBJ databases">
        <authorList>
            <person name="Lanie J.A."/>
            <person name="Ng W.-L."/>
            <person name="Kazmierczak K.M."/>
            <person name="Andrzejewski T.M."/>
            <person name="Davidsen T.M."/>
            <person name="Wayne K.J."/>
            <person name="Tettelin H."/>
            <person name="Glass J.I."/>
            <person name="Rusch D."/>
            <person name="Podicherti R."/>
            <person name="Tsui H.-C.T."/>
            <person name="Winkler M.E."/>
        </authorList>
    </citation>
    <scope>NUCLEOTIDE SEQUENCE</scope>
</reference>
<keyword evidence="4" id="KW-0689">Ribosomal protein</keyword>
<dbReference type="InterPro" id="IPR018258">
    <property type="entry name" value="Ribosomal_bL21_CS"/>
</dbReference>
<evidence type="ECO:0000256" key="4">
    <source>
        <dbReference type="ARBA" id="ARBA00022980"/>
    </source>
</evidence>
<dbReference type="SUPFAM" id="SSF141091">
    <property type="entry name" value="L21p-like"/>
    <property type="match status" value="1"/>
</dbReference>
<evidence type="ECO:0000256" key="5">
    <source>
        <dbReference type="ARBA" id="ARBA00023274"/>
    </source>
</evidence>
<dbReference type="PROSITE" id="PS01169">
    <property type="entry name" value="RIBOSOMAL_L21"/>
    <property type="match status" value="1"/>
</dbReference>
<dbReference type="InterPro" id="IPR036164">
    <property type="entry name" value="bL21-like_sf"/>
</dbReference>
<comment type="similarity">
    <text evidence="1">Belongs to the bacterial ribosomal protein bL21 family.</text>
</comment>
<dbReference type="GO" id="GO:0006412">
    <property type="term" value="P:translation"/>
    <property type="evidence" value="ECO:0007669"/>
    <property type="project" value="InterPro"/>
</dbReference>
<evidence type="ECO:0000256" key="3">
    <source>
        <dbReference type="ARBA" id="ARBA00022884"/>
    </source>
</evidence>
<evidence type="ECO:0000313" key="6">
    <source>
        <dbReference type="EMBL" id="SVC43937.1"/>
    </source>
</evidence>
<dbReference type="GO" id="GO:0003735">
    <property type="term" value="F:structural constituent of ribosome"/>
    <property type="evidence" value="ECO:0007669"/>
    <property type="project" value="InterPro"/>
</dbReference>
<gene>
    <name evidence="6" type="ORF">METZ01_LOCUS296791</name>
</gene>
<evidence type="ECO:0000256" key="2">
    <source>
        <dbReference type="ARBA" id="ARBA00022730"/>
    </source>
</evidence>
<dbReference type="HAMAP" id="MF_01363">
    <property type="entry name" value="Ribosomal_bL21"/>
    <property type="match status" value="1"/>
</dbReference>
<evidence type="ECO:0008006" key="7">
    <source>
        <dbReference type="Google" id="ProtNLM"/>
    </source>
</evidence>
<sequence>MEAVFETGGKQYRAKTGDLLKVEKLGSEDGATVTFDRVLLVNNDGKVTVGAPTVENAAVTAKVIESERKDKKVIIFKMKRRKGYRNKNGHRQRHSIVKITDIKA</sequence>
<dbReference type="NCBIfam" id="TIGR00061">
    <property type="entry name" value="L21"/>
    <property type="match status" value="1"/>
</dbReference>
<dbReference type="InterPro" id="IPR001787">
    <property type="entry name" value="Ribosomal_bL21"/>
</dbReference>
<dbReference type="EMBL" id="UINC01091287">
    <property type="protein sequence ID" value="SVC43937.1"/>
    <property type="molecule type" value="Genomic_DNA"/>
</dbReference>
<dbReference type="GO" id="GO:0005840">
    <property type="term" value="C:ribosome"/>
    <property type="evidence" value="ECO:0007669"/>
    <property type="project" value="UniProtKB-KW"/>
</dbReference>
<dbReference type="Pfam" id="PF00829">
    <property type="entry name" value="Ribosomal_L21p"/>
    <property type="match status" value="1"/>
</dbReference>
<protein>
    <recommendedName>
        <fullName evidence="7">50S ribosomal protein L21</fullName>
    </recommendedName>
</protein>
<accession>A0A382M8B3</accession>
<dbReference type="GO" id="GO:0019843">
    <property type="term" value="F:rRNA binding"/>
    <property type="evidence" value="ECO:0007669"/>
    <property type="project" value="UniProtKB-KW"/>
</dbReference>
<keyword evidence="3" id="KW-0694">RNA-binding</keyword>
<dbReference type="AlphaFoldDB" id="A0A382M8B3"/>
<organism evidence="6">
    <name type="scientific">marine metagenome</name>
    <dbReference type="NCBI Taxonomy" id="408172"/>
    <lineage>
        <taxon>unclassified sequences</taxon>
        <taxon>metagenomes</taxon>
        <taxon>ecological metagenomes</taxon>
    </lineage>
</organism>
<dbReference type="PANTHER" id="PTHR21349:SF0">
    <property type="entry name" value="LARGE RIBOSOMAL SUBUNIT PROTEIN BL21M"/>
    <property type="match status" value="1"/>
</dbReference>
<dbReference type="GO" id="GO:1990904">
    <property type="term" value="C:ribonucleoprotein complex"/>
    <property type="evidence" value="ECO:0007669"/>
    <property type="project" value="UniProtKB-KW"/>
</dbReference>
<dbReference type="PANTHER" id="PTHR21349">
    <property type="entry name" value="50S RIBOSOMAL PROTEIN L21"/>
    <property type="match status" value="1"/>
</dbReference>
<dbReference type="InterPro" id="IPR028909">
    <property type="entry name" value="bL21-like"/>
</dbReference>
<keyword evidence="5" id="KW-0687">Ribonucleoprotein</keyword>
<name>A0A382M8B3_9ZZZZ</name>
<proteinExistence type="inferred from homology"/>